<reference evidence="7" key="1">
    <citation type="journal article" date="2015" name="PeerJ">
        <title>First genomic representation of candidate bacterial phylum KSB3 points to enhanced environmental sensing as a trigger of wastewater bulking.</title>
        <authorList>
            <person name="Sekiguchi Y."/>
            <person name="Ohashi A."/>
            <person name="Parks D.H."/>
            <person name="Yamauchi T."/>
            <person name="Tyson G.W."/>
            <person name="Hugenholtz P."/>
        </authorList>
    </citation>
    <scope>NUCLEOTIDE SEQUENCE [LARGE SCALE GENOMIC DNA]</scope>
</reference>
<dbReference type="SUPFAM" id="SSF158702">
    <property type="entry name" value="Sec63 N-terminal domain-like"/>
    <property type="match status" value="1"/>
</dbReference>
<evidence type="ECO:0000313" key="8">
    <source>
        <dbReference type="Proteomes" id="UP000030661"/>
    </source>
</evidence>
<dbReference type="Proteomes" id="UP000030661">
    <property type="component" value="Unassembled WGS sequence"/>
</dbReference>
<dbReference type="InterPro" id="IPR011545">
    <property type="entry name" value="DEAD/DEAH_box_helicase_dom"/>
</dbReference>
<dbReference type="SMART" id="SM00487">
    <property type="entry name" value="DEXDc"/>
    <property type="match status" value="1"/>
</dbReference>
<accession>A0A081BVS5</accession>
<dbReference type="GO" id="GO:0003676">
    <property type="term" value="F:nucleic acid binding"/>
    <property type="evidence" value="ECO:0007669"/>
    <property type="project" value="InterPro"/>
</dbReference>
<dbReference type="Gene3D" id="1.10.3380.20">
    <property type="match status" value="1"/>
</dbReference>
<dbReference type="SMART" id="SM00490">
    <property type="entry name" value="HELICc"/>
    <property type="match status" value="1"/>
</dbReference>
<dbReference type="AlphaFoldDB" id="A0A081BVS5"/>
<evidence type="ECO:0000313" key="7">
    <source>
        <dbReference type="EMBL" id="GAK56430.1"/>
    </source>
</evidence>
<dbReference type="HOGENOM" id="CLU_006553_3_0_0"/>
<keyword evidence="3 7" id="KW-0347">Helicase</keyword>
<protein>
    <submittedName>
        <fullName evidence="7">Helicase</fullName>
    </submittedName>
</protein>
<proteinExistence type="predicted"/>
<evidence type="ECO:0000256" key="2">
    <source>
        <dbReference type="ARBA" id="ARBA00022801"/>
    </source>
</evidence>
<feature type="domain" description="Helicase C-terminal" evidence="6">
    <location>
        <begin position="274"/>
        <end position="471"/>
    </location>
</feature>
<dbReference type="STRING" id="1499967.U27_03392"/>
<dbReference type="PROSITE" id="PS51194">
    <property type="entry name" value="HELICASE_CTER"/>
    <property type="match status" value="1"/>
</dbReference>
<dbReference type="GO" id="GO:0005524">
    <property type="term" value="F:ATP binding"/>
    <property type="evidence" value="ECO:0007669"/>
    <property type="project" value="UniProtKB-KW"/>
</dbReference>
<keyword evidence="8" id="KW-1185">Reference proteome</keyword>
<dbReference type="GO" id="GO:0016787">
    <property type="term" value="F:hydrolase activity"/>
    <property type="evidence" value="ECO:0007669"/>
    <property type="project" value="UniProtKB-KW"/>
</dbReference>
<name>A0A081BVS5_VECG1</name>
<dbReference type="eggNOG" id="COG1204">
    <property type="taxonomic scope" value="Bacteria"/>
</dbReference>
<organism evidence="7">
    <name type="scientific">Vecturithrix granuli</name>
    <dbReference type="NCBI Taxonomy" id="1499967"/>
    <lineage>
        <taxon>Bacteria</taxon>
        <taxon>Candidatus Moduliflexota</taxon>
        <taxon>Candidatus Vecturitrichia</taxon>
        <taxon>Candidatus Vecturitrichales</taxon>
        <taxon>Candidatus Vecturitrichaceae</taxon>
        <taxon>Candidatus Vecturithrix</taxon>
    </lineage>
</organism>
<evidence type="ECO:0000256" key="3">
    <source>
        <dbReference type="ARBA" id="ARBA00022806"/>
    </source>
</evidence>
<gene>
    <name evidence="7" type="ORF">U27_03392</name>
</gene>
<dbReference type="EMBL" id="DF820464">
    <property type="protein sequence ID" value="GAK56430.1"/>
    <property type="molecule type" value="Genomic_DNA"/>
</dbReference>
<dbReference type="InterPro" id="IPR050474">
    <property type="entry name" value="Hel308_SKI2-like"/>
</dbReference>
<dbReference type="SUPFAM" id="SSF52540">
    <property type="entry name" value="P-loop containing nucleoside triphosphate hydrolases"/>
    <property type="match status" value="1"/>
</dbReference>
<dbReference type="Pfam" id="PF00271">
    <property type="entry name" value="Helicase_C"/>
    <property type="match status" value="1"/>
</dbReference>
<evidence type="ECO:0000256" key="4">
    <source>
        <dbReference type="ARBA" id="ARBA00022840"/>
    </source>
</evidence>
<dbReference type="Gene3D" id="3.40.50.300">
    <property type="entry name" value="P-loop containing nucleotide triphosphate hydrolases"/>
    <property type="match status" value="2"/>
</dbReference>
<evidence type="ECO:0000256" key="1">
    <source>
        <dbReference type="ARBA" id="ARBA00022741"/>
    </source>
</evidence>
<feature type="domain" description="Helicase ATP-binding" evidence="5">
    <location>
        <begin position="38"/>
        <end position="218"/>
    </location>
</feature>
<dbReference type="InterPro" id="IPR014001">
    <property type="entry name" value="Helicase_ATP-bd"/>
</dbReference>
<evidence type="ECO:0000259" key="5">
    <source>
        <dbReference type="PROSITE" id="PS51192"/>
    </source>
</evidence>
<keyword evidence="1" id="KW-0547">Nucleotide-binding</keyword>
<dbReference type="InterPro" id="IPR027417">
    <property type="entry name" value="P-loop_NTPase"/>
</dbReference>
<dbReference type="Pfam" id="PF00270">
    <property type="entry name" value="DEAD"/>
    <property type="match status" value="1"/>
</dbReference>
<dbReference type="PANTHER" id="PTHR47961">
    <property type="entry name" value="DNA POLYMERASE THETA, PUTATIVE (AFU_ORTHOLOGUE AFUA_1G05260)-RELATED"/>
    <property type="match status" value="1"/>
</dbReference>
<keyword evidence="2" id="KW-0378">Hydrolase</keyword>
<evidence type="ECO:0000259" key="6">
    <source>
        <dbReference type="PROSITE" id="PS51194"/>
    </source>
</evidence>
<sequence length="941" mass="108222">MTLQELQQQYHIDPEIIRIWSEWESDTLLPIQEAAIREHGILEGKDLLVSAPTSSGKTFLAEIAAIHAIFQQKKVIYLTPLKALAEEKYVDFSEKYNEFGLDVVISTGDRTEFDHAIERGDFHLAVLVFEKVHRLLARNRYFLDHCGLIVIDEIQMTADYSRGTSLEMLLTAILYLRGQKTDSGLHRKTEIQLIALSAVLDDLNHLDEWLGMEVLMSDQRPVDLYEGIVRKDGTFTYRSFIAKEIGAEQFTPFPAHLTFNLRSAEGKREYEYQRLLHYVSALLGRGEQVLVFRKWKWLTRETALRLSRDLQLPPALHALEAVHEMEDSVSKEILLEALRHGAAFHNADLDRHERQVIERFFRAEQSKIRVLCATSTLAMGMNLPVNTVIINDLEKPDPYSGIFQEIPISTAEYKNMSGRAGRLKQRDLGRSILFADTPAEESILWRNYIEGAFPRLQSWLVESSLAQETLFLLAAQICSSEQEVCEFMLRSYSGILHWQNSPEAFEAATEKVQRAVQLCLTHGLLTTTETNRLQVTEIGRVCAIQGVAVETFIRIIGFLEKIDLAACAPWELLFMAQHNRELDDLHVRLSQAAYESGEYWRALRELAPLNYEPLIEHSEQLLQNRFEVTKRIKMSLLLLDWISGMSLQRLELKYSQFYHDKSYSGVIRSLAENAGWMLRLVTEIAAVRHTEQATLQRLQTLSKMVLFGVDERGIELAALYVPGLTRTMIMRLAEAGYTREEQVLDAEFEELIRILPRDIAFRLQDRLYKKYSRTEMRYLVDQKLRLERLGYDPTLLKHIYAAATLSEFDEALKQLFRTPQVKLILREIVTTEPATLEKGEYGRDYLIERESGPLLLRILPPQLRELSDDQFGHLFTIGVKYAPQGFLLIGRPDFSEATYASARQFSQTYSKSLELYPAYSVCERYVQALEKQGTFELGGNI</sequence>
<dbReference type="GO" id="GO:0004386">
    <property type="term" value="F:helicase activity"/>
    <property type="evidence" value="ECO:0007669"/>
    <property type="project" value="UniProtKB-KW"/>
</dbReference>
<dbReference type="PROSITE" id="PS51192">
    <property type="entry name" value="HELICASE_ATP_BIND_1"/>
    <property type="match status" value="1"/>
</dbReference>
<dbReference type="PANTHER" id="PTHR47961:SF10">
    <property type="entry name" value="ATP-DEPENDENT DNA HELICASE HEL308"/>
    <property type="match status" value="1"/>
</dbReference>
<dbReference type="InterPro" id="IPR001650">
    <property type="entry name" value="Helicase_C-like"/>
</dbReference>
<keyword evidence="4" id="KW-0067">ATP-binding</keyword>